<evidence type="ECO:0000313" key="2">
    <source>
        <dbReference type="EMBL" id="EEX51117.1"/>
    </source>
</evidence>
<keyword evidence="1" id="KW-1133">Transmembrane helix</keyword>
<gene>
    <name evidence="2" type="ORF">HMPREF0621_0307</name>
</gene>
<keyword evidence="1" id="KW-0472">Membrane</keyword>
<feature type="transmembrane region" description="Helical" evidence="1">
    <location>
        <begin position="113"/>
        <end position="141"/>
    </location>
</feature>
<dbReference type="AlphaFoldDB" id="C9PMT3"/>
<proteinExistence type="predicted"/>
<dbReference type="Proteomes" id="UP000005519">
    <property type="component" value="Unassembled WGS sequence"/>
</dbReference>
<feature type="transmembrane region" description="Helical" evidence="1">
    <location>
        <begin position="69"/>
        <end position="92"/>
    </location>
</feature>
<feature type="transmembrane region" description="Helical" evidence="1">
    <location>
        <begin position="192"/>
        <end position="214"/>
    </location>
</feature>
<accession>C9PMT3</accession>
<sequence>MAINFTKVFQDSWNFVRNTRQVTFTFTLFFSLNQICISLFSSFILPNRSSSQNAEQFVETLTLSSDNMLLVSAILMSEAISFLLSLWCLTTIHQISKGTLIQNSPLAFAMKRFWGALFINILVLAPLLLGLSDIAASVLLLKVQPSFFSLIALSVGIYLFIRCCLAYLYYLLNPVTVRQAFRDSWLAGTGRVSMLFLYCLIIYFALPMLIRQLYSLNSNLIFELCASLIFAFVTVFSLVFTYRFYTLFMNKA</sequence>
<comment type="caution">
    <text evidence="2">The sequence shown here is derived from an EMBL/GenBank/DDBJ whole genome shotgun (WGS) entry which is preliminary data.</text>
</comment>
<dbReference type="STRING" id="667128.HMPREF0621_0307"/>
<protein>
    <submittedName>
        <fullName evidence="2">Uncharacterized protein</fullName>
    </submittedName>
</protein>
<dbReference type="OrthoDB" id="5689171at2"/>
<dbReference type="HOGENOM" id="CLU_096087_0_0_6"/>
<feature type="transmembrane region" description="Helical" evidence="1">
    <location>
        <begin position="220"/>
        <end position="245"/>
    </location>
</feature>
<feature type="transmembrane region" description="Helical" evidence="1">
    <location>
        <begin position="147"/>
        <end position="172"/>
    </location>
</feature>
<dbReference type="RefSeq" id="WP_005765383.1">
    <property type="nucleotide sequence ID" value="NZ_GG704815.1"/>
</dbReference>
<organism evidence="2 3">
    <name type="scientific">Pasteurella dagmatis ATCC 43325</name>
    <dbReference type="NCBI Taxonomy" id="667128"/>
    <lineage>
        <taxon>Bacteria</taxon>
        <taxon>Pseudomonadati</taxon>
        <taxon>Pseudomonadota</taxon>
        <taxon>Gammaproteobacteria</taxon>
        <taxon>Pasteurellales</taxon>
        <taxon>Pasteurellaceae</taxon>
        <taxon>Pasteurella</taxon>
    </lineage>
</organism>
<keyword evidence="1" id="KW-0812">Transmembrane</keyword>
<evidence type="ECO:0000256" key="1">
    <source>
        <dbReference type="SAM" id="Phobius"/>
    </source>
</evidence>
<evidence type="ECO:0000313" key="3">
    <source>
        <dbReference type="Proteomes" id="UP000005519"/>
    </source>
</evidence>
<dbReference type="EMBL" id="ACZR01000002">
    <property type="protein sequence ID" value="EEX51117.1"/>
    <property type="molecule type" value="Genomic_DNA"/>
</dbReference>
<name>C9PMT3_9PAST</name>
<feature type="transmembrane region" description="Helical" evidence="1">
    <location>
        <begin position="21"/>
        <end position="45"/>
    </location>
</feature>
<keyword evidence="3" id="KW-1185">Reference proteome</keyword>
<reference evidence="2 3" key="1">
    <citation type="submission" date="2009-10" db="EMBL/GenBank/DDBJ databases">
        <authorList>
            <person name="Muzny D."/>
            <person name="Qin X."/>
            <person name="Deng J."/>
            <person name="Jiang H."/>
            <person name="Liu Y."/>
            <person name="Qu J."/>
            <person name="Song X.-Z."/>
            <person name="Zhang L."/>
            <person name="Thornton R."/>
            <person name="Coyle M."/>
            <person name="Francisco L."/>
            <person name="Jackson L."/>
            <person name="Javaid M."/>
            <person name="Korchina V."/>
            <person name="Kovar C."/>
            <person name="Mata R."/>
            <person name="Mathew T."/>
            <person name="Ngo R."/>
            <person name="Nguyen L."/>
            <person name="Nguyen N."/>
            <person name="Okwuonu G."/>
            <person name="Ongeri F."/>
            <person name="Pham C."/>
            <person name="Simmons D."/>
            <person name="Wilczek-Boney K."/>
            <person name="Hale W."/>
            <person name="Jakkamsetti A."/>
            <person name="Pham P."/>
            <person name="Ruth R."/>
            <person name="San Lucas F."/>
            <person name="Warren J."/>
            <person name="Zhang J."/>
            <person name="Zhao Z."/>
            <person name="Zhou C."/>
            <person name="Zhu D."/>
            <person name="Lee S."/>
            <person name="Bess C."/>
            <person name="Blankenburg K."/>
            <person name="Forbes L."/>
            <person name="Fu Q."/>
            <person name="Gubbala S."/>
            <person name="Hirani K."/>
            <person name="Jayaseelan J.C."/>
            <person name="Lara F."/>
            <person name="Munidasa M."/>
            <person name="Palculict T."/>
            <person name="Patil S."/>
            <person name="Pu L.-L."/>
            <person name="Saada N."/>
            <person name="Tang L."/>
            <person name="Weissenberger G."/>
            <person name="Zhu Y."/>
            <person name="Hemphill L."/>
            <person name="Shang Y."/>
            <person name="Youmans B."/>
            <person name="Ayvaz T."/>
            <person name="Ross M."/>
            <person name="Santibanez J."/>
            <person name="Aqrawi P."/>
            <person name="Gross S."/>
            <person name="Joshi V."/>
            <person name="Fowler G."/>
            <person name="Nazareth L."/>
            <person name="Reid J."/>
            <person name="Worley K."/>
            <person name="Petrosino J."/>
            <person name="Highlander S."/>
            <person name="Gibbs R."/>
        </authorList>
    </citation>
    <scope>NUCLEOTIDE SEQUENCE [LARGE SCALE GENOMIC DNA]</scope>
    <source>
        <strain evidence="2 3">ATCC 43325</strain>
    </source>
</reference>